<name>A0A6G1KY78_9PEZI</name>
<reference evidence="1" key="1">
    <citation type="journal article" date="2020" name="Stud. Mycol.">
        <title>101 Dothideomycetes genomes: a test case for predicting lifestyles and emergence of pathogens.</title>
        <authorList>
            <person name="Haridas S."/>
            <person name="Albert R."/>
            <person name="Binder M."/>
            <person name="Bloem J."/>
            <person name="Labutti K."/>
            <person name="Salamov A."/>
            <person name="Andreopoulos B."/>
            <person name="Baker S."/>
            <person name="Barry K."/>
            <person name="Bills G."/>
            <person name="Bluhm B."/>
            <person name="Cannon C."/>
            <person name="Castanera R."/>
            <person name="Culley D."/>
            <person name="Daum C."/>
            <person name="Ezra D."/>
            <person name="Gonzalez J."/>
            <person name="Henrissat B."/>
            <person name="Kuo A."/>
            <person name="Liang C."/>
            <person name="Lipzen A."/>
            <person name="Lutzoni F."/>
            <person name="Magnuson J."/>
            <person name="Mondo S."/>
            <person name="Nolan M."/>
            <person name="Ohm R."/>
            <person name="Pangilinan J."/>
            <person name="Park H.-J."/>
            <person name="Ramirez L."/>
            <person name="Alfaro M."/>
            <person name="Sun H."/>
            <person name="Tritt A."/>
            <person name="Yoshinaga Y."/>
            <person name="Zwiers L.-H."/>
            <person name="Turgeon B."/>
            <person name="Goodwin S."/>
            <person name="Spatafora J."/>
            <person name="Crous P."/>
            <person name="Grigoriev I."/>
        </authorList>
    </citation>
    <scope>NUCLEOTIDE SEQUENCE</scope>
    <source>
        <strain evidence="1">CBS 116005</strain>
    </source>
</reference>
<proteinExistence type="predicted"/>
<protein>
    <submittedName>
        <fullName evidence="1">Uncharacterized protein</fullName>
    </submittedName>
</protein>
<organism evidence="1 2">
    <name type="scientific">Teratosphaeria nubilosa</name>
    <dbReference type="NCBI Taxonomy" id="161662"/>
    <lineage>
        <taxon>Eukaryota</taxon>
        <taxon>Fungi</taxon>
        <taxon>Dikarya</taxon>
        <taxon>Ascomycota</taxon>
        <taxon>Pezizomycotina</taxon>
        <taxon>Dothideomycetes</taxon>
        <taxon>Dothideomycetidae</taxon>
        <taxon>Mycosphaerellales</taxon>
        <taxon>Teratosphaeriaceae</taxon>
        <taxon>Teratosphaeria</taxon>
    </lineage>
</organism>
<evidence type="ECO:0000313" key="1">
    <source>
        <dbReference type="EMBL" id="KAF2765219.1"/>
    </source>
</evidence>
<keyword evidence="2" id="KW-1185">Reference proteome</keyword>
<evidence type="ECO:0000313" key="2">
    <source>
        <dbReference type="Proteomes" id="UP000799436"/>
    </source>
</evidence>
<sequence>MARLRPFEWMSSARLNRKLVVHLPRANLLFLTSVVESPFDYQPSWPGRSKSLAAWRGTRIKTSYTSTHSSNLTENVLDRHSKFMRRSHAIAPVSVYLNADQRPSFKFACTRCCREGGWYRGLRREFLRYATPWPASRDVAAQILCAHRIARPRKMRSRRLRPGAPKPDACSHRENSYAHFSCRAPLPMPVRDSTIRHSGF</sequence>
<dbReference type="AlphaFoldDB" id="A0A6G1KY78"/>
<dbReference type="EMBL" id="ML995898">
    <property type="protein sequence ID" value="KAF2765219.1"/>
    <property type="molecule type" value="Genomic_DNA"/>
</dbReference>
<accession>A0A6G1KY78</accession>
<dbReference type="Proteomes" id="UP000799436">
    <property type="component" value="Unassembled WGS sequence"/>
</dbReference>
<gene>
    <name evidence="1" type="ORF">EJ03DRAFT_218423</name>
</gene>